<dbReference type="Proteomes" id="UP000007177">
    <property type="component" value="Chromosome"/>
</dbReference>
<accession>H6LG34</accession>
<dbReference type="PANTHER" id="PTHR43143:SF1">
    <property type="entry name" value="SERINE_THREONINE-PROTEIN PHOSPHATASE CPPED1"/>
    <property type="match status" value="1"/>
</dbReference>
<dbReference type="EMBL" id="CP002987">
    <property type="protein sequence ID" value="AFA49510.1"/>
    <property type="molecule type" value="Genomic_DNA"/>
</dbReference>
<sequence length="514" mass="58618">MGNKRSKKTHNRTTKLLKEIEHAIIPVTIPVIDKNQDFYSERESYQFFLDPVIATAPQVDATSILKAASEGYGGWTITADNQESQKRFDLMPDNDIRPLIKQSTTMLHFFAISDIHIIDGEYPGHGIFSKYGGGIVSVYSEMMFYTTHVLDGAIHSVNLIHHEHPLDFGLSLGDNANNAQYNELRWSIDVFDGNDINLDFKINENPRIGPRKNFYDEFTAIGLNRQIPWYQVIGNHDHIWPNKKPPILSDDPERRFLSRFDWMHEFFKTTSEPIGHGFTKTSLETGFACYTFEPKATVPIKVIVLDNTQPDDDPNEMGYAHGSLDRERFDWLVRELDQGQAEQKLMIIAAHIPVGVSYQEPLTQPFMSWSTIAEVGEHELIEKLQTYPNLMLYIAGHRHRNTVMAIKSPEPAQPELGFWMVETASLRDFPQNFRTFEIVLNSDQTLSILTKNISPTVKEGSFASIARSYSVAAQQTFKGRTELLPSGSYNGELIFPLTEEMAEKLKNRLESLNK</sequence>
<dbReference type="RefSeq" id="WP_014357108.1">
    <property type="nucleotide sequence ID" value="NC_016894.1"/>
</dbReference>
<reference evidence="1 2" key="2">
    <citation type="journal article" date="2012" name="PLoS ONE">
        <title>An ancient pathway combining carbon dioxide fixation with the generation and utilization of a sodium ion gradient for ATP synthesis.</title>
        <authorList>
            <person name="Poehlein A."/>
            <person name="Schmidt S."/>
            <person name="Kaster A.K."/>
            <person name="Goenrich M."/>
            <person name="Vollmers J."/>
            <person name="Thurmer A."/>
            <person name="Bertsch J."/>
            <person name="Schuchmann K."/>
            <person name="Voigt B."/>
            <person name="Hecker M."/>
            <person name="Daniel R."/>
            <person name="Thauer R.K."/>
            <person name="Gottschalk G."/>
            <person name="Muller V."/>
        </authorList>
    </citation>
    <scope>NUCLEOTIDE SEQUENCE [LARGE SCALE GENOMIC DNA]</scope>
    <source>
        <strain evidence="2">ATCC 29683 / DSM 1030 / JCM 2381 / KCTC 1655 / WB1</strain>
    </source>
</reference>
<dbReference type="PANTHER" id="PTHR43143">
    <property type="entry name" value="METALLOPHOSPHOESTERASE, CALCINEURIN SUPERFAMILY"/>
    <property type="match status" value="1"/>
</dbReference>
<dbReference type="InterPro" id="IPR029052">
    <property type="entry name" value="Metallo-depent_PP-like"/>
</dbReference>
<dbReference type="eggNOG" id="COG1409">
    <property type="taxonomic scope" value="Bacteria"/>
</dbReference>
<dbReference type="AlphaFoldDB" id="H6LG34"/>
<name>H6LG34_ACEWD</name>
<dbReference type="Gene3D" id="3.60.21.10">
    <property type="match status" value="1"/>
</dbReference>
<reference evidence="2" key="1">
    <citation type="submission" date="2011-07" db="EMBL/GenBank/DDBJ databases">
        <title>Complete genome sequence of Acetobacterium woodii.</title>
        <authorList>
            <person name="Poehlein A."/>
            <person name="Schmidt S."/>
            <person name="Kaster A.-K."/>
            <person name="Goenrich M."/>
            <person name="Vollmers J."/>
            <person name="Thuermer A."/>
            <person name="Gottschalk G."/>
            <person name="Thauer R.K."/>
            <person name="Daniel R."/>
            <person name="Mueller V."/>
        </authorList>
    </citation>
    <scope>NUCLEOTIDE SEQUENCE [LARGE SCALE GENOMIC DNA]</scope>
    <source>
        <strain evidence="2">ATCC 29683 / DSM 1030 / JCM 2381 / KCTC 1655 / WB1</strain>
    </source>
</reference>
<proteinExistence type="predicted"/>
<evidence type="ECO:0000313" key="1">
    <source>
        <dbReference type="EMBL" id="AFA49510.1"/>
    </source>
</evidence>
<dbReference type="InterPro" id="IPR051918">
    <property type="entry name" value="STPP_CPPED1"/>
</dbReference>
<dbReference type="STRING" id="931626.Awo_c27590"/>
<protein>
    <submittedName>
        <fullName evidence="1">Metallophosphoesterase</fullName>
    </submittedName>
</protein>
<evidence type="ECO:0000313" key="2">
    <source>
        <dbReference type="Proteomes" id="UP000007177"/>
    </source>
</evidence>
<dbReference type="KEGG" id="awo:Awo_c27590"/>
<dbReference type="HOGENOM" id="CLU_018956_0_0_9"/>
<dbReference type="SUPFAM" id="SSF56300">
    <property type="entry name" value="Metallo-dependent phosphatases"/>
    <property type="match status" value="1"/>
</dbReference>
<keyword evidence="2" id="KW-1185">Reference proteome</keyword>
<organism evidence="1 2">
    <name type="scientific">Acetobacterium woodii (strain ATCC 29683 / DSM 1030 / JCM 2381 / KCTC 1655 / WB1)</name>
    <dbReference type="NCBI Taxonomy" id="931626"/>
    <lineage>
        <taxon>Bacteria</taxon>
        <taxon>Bacillati</taxon>
        <taxon>Bacillota</taxon>
        <taxon>Clostridia</taxon>
        <taxon>Eubacteriales</taxon>
        <taxon>Eubacteriaceae</taxon>
        <taxon>Acetobacterium</taxon>
    </lineage>
</organism>
<dbReference type="OrthoDB" id="1776264at2"/>
<gene>
    <name evidence="1" type="ordered locus">Awo_c27590</name>
</gene>